<keyword evidence="2" id="KW-1185">Reference proteome</keyword>
<accession>A0A7Y7PRY4</accession>
<protein>
    <submittedName>
        <fullName evidence="1">Uncharacterized protein</fullName>
    </submittedName>
</protein>
<gene>
    <name evidence="1" type="ORF">HW554_17105</name>
</gene>
<dbReference type="RefSeq" id="WP_176909791.1">
    <property type="nucleotide sequence ID" value="NZ_JABKAU010000041.1"/>
</dbReference>
<name>A0A7Y7PRY4_9BACT</name>
<dbReference type="EMBL" id="JABKAU010000041">
    <property type="protein sequence ID" value="NVO32936.1"/>
    <property type="molecule type" value="Genomic_DNA"/>
</dbReference>
<sequence>MQTFSVTIKRVTDETASNIMQLKAAGVYRPLPDAQHTLTIQATDRAAAFNKAQFDKTLAFSGQGLQVWIDGTRQLGNW</sequence>
<proteinExistence type="predicted"/>
<dbReference type="Proteomes" id="UP000565521">
    <property type="component" value="Unassembled WGS sequence"/>
</dbReference>
<evidence type="ECO:0000313" key="1">
    <source>
        <dbReference type="EMBL" id="NVO32936.1"/>
    </source>
</evidence>
<comment type="caution">
    <text evidence="1">The sequence shown here is derived from an EMBL/GenBank/DDBJ whole genome shotgun (WGS) entry which is preliminary data.</text>
</comment>
<reference evidence="1 2" key="1">
    <citation type="submission" date="2020-05" db="EMBL/GenBank/DDBJ databases">
        <title>Hymenobacter terrestris sp. nov. and Hymenobacter lapidiphilus sp. nov., isolated from regoliths in Antarctica.</title>
        <authorList>
            <person name="Sedlacek I."/>
            <person name="Pantucek R."/>
            <person name="Zeman M."/>
            <person name="Holochova P."/>
            <person name="Kralova S."/>
            <person name="Stankova E."/>
            <person name="Sedo O."/>
            <person name="Micenkova L."/>
            <person name="Svec P."/>
            <person name="Gupta V."/>
            <person name="Sood U."/>
            <person name="Korpole U.S."/>
            <person name="Lal R."/>
        </authorList>
    </citation>
    <scope>NUCLEOTIDE SEQUENCE [LARGE SCALE GENOMIC DNA]</scope>
    <source>
        <strain evidence="1 2">P5342</strain>
    </source>
</reference>
<evidence type="ECO:0000313" key="2">
    <source>
        <dbReference type="Proteomes" id="UP000565521"/>
    </source>
</evidence>
<dbReference type="AlphaFoldDB" id="A0A7Y7PRY4"/>
<organism evidence="1 2">
    <name type="scientific">Hymenobacter lapidiphilus</name>
    <dbReference type="NCBI Taxonomy" id="2608003"/>
    <lineage>
        <taxon>Bacteria</taxon>
        <taxon>Pseudomonadati</taxon>
        <taxon>Bacteroidota</taxon>
        <taxon>Cytophagia</taxon>
        <taxon>Cytophagales</taxon>
        <taxon>Hymenobacteraceae</taxon>
        <taxon>Hymenobacter</taxon>
    </lineage>
</organism>